<dbReference type="SUPFAM" id="SSF52540">
    <property type="entry name" value="P-loop containing nucleoside triphosphate hydrolases"/>
    <property type="match status" value="1"/>
</dbReference>
<dbReference type="InterPro" id="IPR055414">
    <property type="entry name" value="LRR_R13L4/SHOC2-like"/>
</dbReference>
<keyword evidence="5" id="KW-0611">Plant defense</keyword>
<dbReference type="Gene3D" id="1.10.10.10">
    <property type="entry name" value="Winged helix-like DNA-binding domain superfamily/Winged helix DNA-binding domain"/>
    <property type="match status" value="1"/>
</dbReference>
<evidence type="ECO:0000256" key="6">
    <source>
        <dbReference type="ARBA" id="ARBA00023054"/>
    </source>
</evidence>
<evidence type="ECO:0000256" key="5">
    <source>
        <dbReference type="ARBA" id="ARBA00022821"/>
    </source>
</evidence>
<dbReference type="InterPro" id="IPR038005">
    <property type="entry name" value="RX-like_CC"/>
</dbReference>
<evidence type="ECO:0008006" key="13">
    <source>
        <dbReference type="Google" id="ProtNLM"/>
    </source>
</evidence>
<organism evidence="11 12">
    <name type="scientific">Leersia perrieri</name>
    <dbReference type="NCBI Taxonomy" id="77586"/>
    <lineage>
        <taxon>Eukaryota</taxon>
        <taxon>Viridiplantae</taxon>
        <taxon>Streptophyta</taxon>
        <taxon>Embryophyta</taxon>
        <taxon>Tracheophyta</taxon>
        <taxon>Spermatophyta</taxon>
        <taxon>Magnoliopsida</taxon>
        <taxon>Liliopsida</taxon>
        <taxon>Poales</taxon>
        <taxon>Poaceae</taxon>
        <taxon>BOP clade</taxon>
        <taxon>Oryzoideae</taxon>
        <taxon>Oryzeae</taxon>
        <taxon>Oryzinae</taxon>
        <taxon>Leersia</taxon>
    </lineage>
</organism>
<dbReference type="HOGENOM" id="CLU_000837_7_1_1"/>
<dbReference type="AlphaFoldDB" id="A0A0D9XUV2"/>
<dbReference type="InterPro" id="IPR002182">
    <property type="entry name" value="NB-ARC"/>
</dbReference>
<dbReference type="Gramene" id="LPERR11G18050.1">
    <property type="protein sequence ID" value="LPERR11G18050.1"/>
    <property type="gene ID" value="LPERR11G18050"/>
</dbReference>
<dbReference type="CDD" id="cd14798">
    <property type="entry name" value="RX-CC_like"/>
    <property type="match status" value="1"/>
</dbReference>
<dbReference type="InterPro" id="IPR036388">
    <property type="entry name" value="WH-like_DNA-bd_sf"/>
</dbReference>
<dbReference type="InterPro" id="IPR041118">
    <property type="entry name" value="Rx_N"/>
</dbReference>
<dbReference type="eggNOG" id="KOG4658">
    <property type="taxonomic scope" value="Eukaryota"/>
</dbReference>
<evidence type="ECO:0000259" key="7">
    <source>
        <dbReference type="Pfam" id="PF00931"/>
    </source>
</evidence>
<dbReference type="STRING" id="77586.A0A0D9XUV2"/>
<dbReference type="Proteomes" id="UP000032180">
    <property type="component" value="Chromosome 11"/>
</dbReference>
<keyword evidence="2" id="KW-0433">Leucine-rich repeat</keyword>
<dbReference type="PANTHER" id="PTHR23155:SF1062">
    <property type="entry name" value="OS11G0579400 PROTEIN"/>
    <property type="match status" value="1"/>
</dbReference>
<evidence type="ECO:0000256" key="4">
    <source>
        <dbReference type="ARBA" id="ARBA00022741"/>
    </source>
</evidence>
<comment type="similarity">
    <text evidence="1">Belongs to the disease resistance NB-LRR family.</text>
</comment>
<evidence type="ECO:0000256" key="2">
    <source>
        <dbReference type="ARBA" id="ARBA00022614"/>
    </source>
</evidence>
<feature type="domain" description="Disease resistance R13L4/SHOC-2-like LRR" evidence="10">
    <location>
        <begin position="702"/>
        <end position="927"/>
    </location>
</feature>
<protein>
    <recommendedName>
        <fullName evidence="13">AAA+ ATPase domain-containing protein</fullName>
    </recommendedName>
</protein>
<dbReference type="Gene3D" id="1.20.5.4130">
    <property type="match status" value="1"/>
</dbReference>
<dbReference type="Pfam" id="PF18052">
    <property type="entry name" value="Rx_N"/>
    <property type="match status" value="1"/>
</dbReference>
<evidence type="ECO:0000256" key="1">
    <source>
        <dbReference type="ARBA" id="ARBA00008894"/>
    </source>
</evidence>
<dbReference type="GO" id="GO:0098542">
    <property type="term" value="P:defense response to other organism"/>
    <property type="evidence" value="ECO:0007669"/>
    <property type="project" value="TreeGrafter"/>
</dbReference>
<keyword evidence="6" id="KW-0175">Coiled coil</keyword>
<reference evidence="11" key="3">
    <citation type="submission" date="2015-04" db="UniProtKB">
        <authorList>
            <consortium name="EnsemblPlants"/>
        </authorList>
    </citation>
    <scope>IDENTIFICATION</scope>
</reference>
<evidence type="ECO:0000256" key="3">
    <source>
        <dbReference type="ARBA" id="ARBA00022737"/>
    </source>
</evidence>
<feature type="domain" description="Disease resistance N-terminal" evidence="8">
    <location>
        <begin position="12"/>
        <end position="92"/>
    </location>
</feature>
<dbReference type="PANTHER" id="PTHR23155">
    <property type="entry name" value="DISEASE RESISTANCE PROTEIN RP"/>
    <property type="match status" value="1"/>
</dbReference>
<dbReference type="InterPro" id="IPR058922">
    <property type="entry name" value="WHD_DRP"/>
</dbReference>
<feature type="domain" description="Disease resistance protein winged helix" evidence="9">
    <location>
        <begin position="449"/>
        <end position="529"/>
    </location>
</feature>
<name>A0A0D9XUV2_9ORYZ</name>
<evidence type="ECO:0000313" key="11">
    <source>
        <dbReference type="EnsemblPlants" id="LPERR11G18050.1"/>
    </source>
</evidence>
<dbReference type="Gene3D" id="3.80.10.10">
    <property type="entry name" value="Ribonuclease Inhibitor"/>
    <property type="match status" value="1"/>
</dbReference>
<evidence type="ECO:0000259" key="10">
    <source>
        <dbReference type="Pfam" id="PF23598"/>
    </source>
</evidence>
<dbReference type="InterPro" id="IPR032675">
    <property type="entry name" value="LRR_dom_sf"/>
</dbReference>
<dbReference type="InterPro" id="IPR044974">
    <property type="entry name" value="Disease_R_plants"/>
</dbReference>
<evidence type="ECO:0000259" key="9">
    <source>
        <dbReference type="Pfam" id="PF23559"/>
    </source>
</evidence>
<dbReference type="InterPro" id="IPR027417">
    <property type="entry name" value="P-loop_NTPase"/>
</dbReference>
<reference evidence="12" key="2">
    <citation type="submission" date="2013-12" db="EMBL/GenBank/DDBJ databases">
        <authorList>
            <person name="Yu Y."/>
            <person name="Lee S."/>
            <person name="de Baynast K."/>
            <person name="Wissotski M."/>
            <person name="Liu L."/>
            <person name="Talag J."/>
            <person name="Goicoechea J."/>
            <person name="Angelova A."/>
            <person name="Jetty R."/>
            <person name="Kudrna D."/>
            <person name="Golser W."/>
            <person name="Rivera L."/>
            <person name="Zhang J."/>
            <person name="Wing R."/>
        </authorList>
    </citation>
    <scope>NUCLEOTIDE SEQUENCE</scope>
</reference>
<accession>A0A0D9XUV2</accession>
<dbReference type="Pfam" id="PF00931">
    <property type="entry name" value="NB-ARC"/>
    <property type="match status" value="1"/>
</dbReference>
<evidence type="ECO:0000313" key="12">
    <source>
        <dbReference type="Proteomes" id="UP000032180"/>
    </source>
</evidence>
<dbReference type="Gene3D" id="3.40.50.300">
    <property type="entry name" value="P-loop containing nucleotide triphosphate hydrolases"/>
    <property type="match status" value="1"/>
</dbReference>
<keyword evidence="12" id="KW-1185">Reference proteome</keyword>
<dbReference type="Pfam" id="PF23559">
    <property type="entry name" value="WHD_DRP"/>
    <property type="match status" value="1"/>
</dbReference>
<keyword evidence="3" id="KW-0677">Repeat</keyword>
<dbReference type="Pfam" id="PF23598">
    <property type="entry name" value="LRR_14"/>
    <property type="match status" value="2"/>
</dbReference>
<keyword evidence="4" id="KW-0547">Nucleotide-binding</keyword>
<reference evidence="11 12" key="1">
    <citation type="submission" date="2012-08" db="EMBL/GenBank/DDBJ databases">
        <title>Oryza genome evolution.</title>
        <authorList>
            <person name="Wing R.A."/>
        </authorList>
    </citation>
    <scope>NUCLEOTIDE SEQUENCE</scope>
</reference>
<dbReference type="SUPFAM" id="SSF52058">
    <property type="entry name" value="L domain-like"/>
    <property type="match status" value="1"/>
</dbReference>
<evidence type="ECO:0000259" key="8">
    <source>
        <dbReference type="Pfam" id="PF18052"/>
    </source>
</evidence>
<sequence length="951" mass="106497">MDGSIFSSAHGAVDSVVGRLTSLLVSEAQLLSGVRSEVQFISDEMESMNGFILHVAEAEYPNHQVRAWMKQIRDLACDSQDCVDQYAQCLGEGPQGKGTVWGTIRRLPWLLRTMPARHRLATRIQELKVRVAEVGDRRHRYDVTVPKGTRKPSLPVPAALPVGGGAGDDLRRRSLLDGEPPDTLQKGTELLLEWLNEKVGEQRLKVVAIFGLSGMGKTTLAHNLHAHDQVDHLFKYKAFASVQELDSLAEVLRSILKQMHSPNFNHELLQKKIELSDEKALVTMLRKHLTAIDRFLIVLDDVWSYEAWRGIKSALPKDDDCCAGSAVVLTTPHVPVLNSCLPYRTLNFFNFDSIFKFYFDRAVTLVGKHKSYLKPSLQDIIRRCYPNKVMIRMFLGILYANPSRTDVELGGLLARLDQRFSENNASQILMLCYNELPRHHQNCLLFLSIFPRGYKEIKRTSLVRRWVAEGLIARNDAAPDERDQQVSAMEVAERCFDMLVARGFVSAVTTGASGKVKSCKVEGLVYDFITRIAGDVHFVDAGVPPFLARHLSVRNRIGLQAPAGSNRSFDSILTVLEFLRTSSGLQMLRVLDLEGCKGLEKRHLKNICRIALLKYLSLRNTDVTQLPKKIKRLSCLETLDIRQTNVRELSKEAIRLPMLKHLLAGNLTCTVTTTTTTNKNNSKTDECKNNSSNKTFESFLTVNVPSGVRRMKSLEILSQVRVSNSGSDLKEIAQLMQLRKLGVVLNAKKHSLTDLINQIENLPHLHSLSIRTEGHNGDESRRVGIAETLLSPPRCLGNVITNGLPSSIQNLQKLAKITLWRTKLGKQDLHFLGNLTSLLCLRLRHKSYTESKLIFTEGEFKSLKLLVIEGSDIDCISFSKGAAPNLEKLVWTLDSSMESVSVPGIKDLPKLKELALNGDCNSTDAVQNAIREHRRSPAFRHNGQIVPQEAD</sequence>
<dbReference type="PRINTS" id="PR00364">
    <property type="entry name" value="DISEASERSIST"/>
</dbReference>
<proteinExistence type="inferred from homology"/>
<dbReference type="EnsemblPlants" id="LPERR11G18050.1">
    <property type="protein sequence ID" value="LPERR11G18050.1"/>
    <property type="gene ID" value="LPERR11G18050"/>
</dbReference>
<feature type="domain" description="NB-ARC" evidence="7">
    <location>
        <begin position="189"/>
        <end position="337"/>
    </location>
</feature>
<feature type="domain" description="Disease resistance R13L4/SHOC-2-like LRR" evidence="10">
    <location>
        <begin position="567"/>
        <end position="666"/>
    </location>
</feature>
<dbReference type="GO" id="GO:0043531">
    <property type="term" value="F:ADP binding"/>
    <property type="evidence" value="ECO:0007669"/>
    <property type="project" value="InterPro"/>
</dbReference>